<dbReference type="InterPro" id="IPR001387">
    <property type="entry name" value="Cro/C1-type_HTH"/>
</dbReference>
<proteinExistence type="predicted"/>
<feature type="domain" description="HTH cro/C1-type" evidence="3">
    <location>
        <begin position="7"/>
        <end position="60"/>
    </location>
</feature>
<protein>
    <submittedName>
        <fullName evidence="4">Helix-turn-helix domain-containing protein</fullName>
    </submittedName>
</protein>
<evidence type="ECO:0000313" key="4">
    <source>
        <dbReference type="EMBL" id="MBP0725315.1"/>
    </source>
</evidence>
<dbReference type="InterPro" id="IPR011990">
    <property type="entry name" value="TPR-like_helical_dom_sf"/>
</dbReference>
<dbReference type="Gene3D" id="1.10.260.40">
    <property type="entry name" value="lambda repressor-like DNA-binding domains"/>
    <property type="match status" value="1"/>
</dbReference>
<name>A0A940SIT1_9BACI</name>
<dbReference type="PANTHER" id="PTHR37038">
    <property type="entry name" value="TRANSCRIPTIONAL REGULATOR-RELATED"/>
    <property type="match status" value="1"/>
</dbReference>
<evidence type="ECO:0000313" key="5">
    <source>
        <dbReference type="Proteomes" id="UP000682134"/>
    </source>
</evidence>
<dbReference type="GO" id="GO:0003677">
    <property type="term" value="F:DNA binding"/>
    <property type="evidence" value="ECO:0007669"/>
    <property type="project" value="InterPro"/>
</dbReference>
<keyword evidence="2" id="KW-0175">Coiled coil</keyword>
<organism evidence="4 5">
    <name type="scientific">Gottfriedia endophytica</name>
    <dbReference type="NCBI Taxonomy" id="2820819"/>
    <lineage>
        <taxon>Bacteria</taxon>
        <taxon>Bacillati</taxon>
        <taxon>Bacillota</taxon>
        <taxon>Bacilli</taxon>
        <taxon>Bacillales</taxon>
        <taxon>Bacillaceae</taxon>
        <taxon>Gottfriedia</taxon>
    </lineage>
</organism>
<dbReference type="EMBL" id="JAGIYQ010000005">
    <property type="protein sequence ID" value="MBP0725315.1"/>
    <property type="molecule type" value="Genomic_DNA"/>
</dbReference>
<dbReference type="SMART" id="SM00028">
    <property type="entry name" value="TPR"/>
    <property type="match status" value="2"/>
</dbReference>
<dbReference type="Gene3D" id="1.25.40.10">
    <property type="entry name" value="Tetratricopeptide repeat domain"/>
    <property type="match status" value="1"/>
</dbReference>
<accession>A0A940SIT1</accession>
<dbReference type="RefSeq" id="WP_209404751.1">
    <property type="nucleotide sequence ID" value="NZ_JAGIYQ010000005.1"/>
</dbReference>
<gene>
    <name evidence="4" type="ORF">J5Y03_08940</name>
</gene>
<evidence type="ECO:0000256" key="1">
    <source>
        <dbReference type="PROSITE-ProRule" id="PRU00339"/>
    </source>
</evidence>
<comment type="caution">
    <text evidence="4">The sequence shown here is derived from an EMBL/GenBank/DDBJ whole genome shotgun (WGS) entry which is preliminary data.</text>
</comment>
<feature type="coiled-coil region" evidence="2">
    <location>
        <begin position="50"/>
        <end position="77"/>
    </location>
</feature>
<feature type="repeat" description="TPR" evidence="1">
    <location>
        <begin position="266"/>
        <end position="299"/>
    </location>
</feature>
<dbReference type="SMART" id="SM00530">
    <property type="entry name" value="HTH_XRE"/>
    <property type="match status" value="1"/>
</dbReference>
<evidence type="ECO:0000259" key="3">
    <source>
        <dbReference type="PROSITE" id="PS50943"/>
    </source>
</evidence>
<dbReference type="CDD" id="cd00093">
    <property type="entry name" value="HTH_XRE"/>
    <property type="match status" value="1"/>
</dbReference>
<dbReference type="PROSITE" id="PS50943">
    <property type="entry name" value="HTH_CROC1"/>
    <property type="match status" value="1"/>
</dbReference>
<dbReference type="Pfam" id="PF01381">
    <property type="entry name" value="HTH_3"/>
    <property type="match status" value="1"/>
</dbReference>
<reference evidence="4" key="1">
    <citation type="submission" date="2021-04" db="EMBL/GenBank/DDBJ databases">
        <title>Genome seq and assembly of Bacillus sp.</title>
        <authorList>
            <person name="Chhetri G."/>
        </authorList>
    </citation>
    <scope>NUCLEOTIDE SEQUENCE</scope>
    <source>
        <strain evidence="4">RG28</strain>
    </source>
</reference>
<dbReference type="InterPro" id="IPR010982">
    <property type="entry name" value="Lambda_DNA-bd_dom_sf"/>
</dbReference>
<evidence type="ECO:0000256" key="2">
    <source>
        <dbReference type="SAM" id="Coils"/>
    </source>
</evidence>
<sequence>MNYGKMIYYHRKQKGWSQAQLCKDICSVTHLSKIENGSKEVHFDLIEELLQKLNVSIELEEEKLEELKIIIEDIADSIQRKNYTLGRQLLRTIEKYSTYLKHTEYVFLYGLTKAWFYIQTENFKMVDKLLEKLEKLNKKFSQYERCLYYFIIALYRFHQNSIYEAWDYLEKISECKDSQISNEKLTEYYFYRALISAQLKRNGLSIHYSYKALSVFEKQHNFKRILDTEILLAIELIKTGDLKRSESLLHSVYKNAILFKDKIIQKSALHNLGYLYFQKNEFEMANEYYFKALKLVEKNSSSYLSLITNIIQNLIFLGELVEAKELSRATLTEMTNNDNSEYIKIYCLYLESCGDENEYMNYLDKVVIPRMILDNNFKKIIEYKERLAKYLINIGSFEEATMHLLDCNLLMKQ</sequence>
<dbReference type="Proteomes" id="UP000682134">
    <property type="component" value="Unassembled WGS sequence"/>
</dbReference>
<dbReference type="AlphaFoldDB" id="A0A940SIT1"/>
<dbReference type="InterPro" id="IPR053163">
    <property type="entry name" value="HTH-type_regulator_Rgg"/>
</dbReference>
<keyword evidence="1" id="KW-0802">TPR repeat</keyword>
<dbReference type="InterPro" id="IPR019734">
    <property type="entry name" value="TPR_rpt"/>
</dbReference>
<dbReference type="PROSITE" id="PS50005">
    <property type="entry name" value="TPR"/>
    <property type="match status" value="1"/>
</dbReference>
<keyword evidence="5" id="KW-1185">Reference proteome</keyword>
<dbReference type="SUPFAM" id="SSF48452">
    <property type="entry name" value="TPR-like"/>
    <property type="match status" value="1"/>
</dbReference>
<dbReference type="SUPFAM" id="SSF47413">
    <property type="entry name" value="lambda repressor-like DNA-binding domains"/>
    <property type="match status" value="1"/>
</dbReference>